<dbReference type="STRING" id="3880.G7KSS6"/>
<accession>G7KSS6</accession>
<dbReference type="EnsemblPlants" id="AES82177">
    <property type="protein sequence ID" value="AES82177"/>
    <property type="gene ID" value="MTR_7g109420"/>
</dbReference>
<proteinExistence type="predicted"/>
<dbReference type="EMBL" id="PSQE01000007">
    <property type="protein sequence ID" value="RHN49010.1"/>
    <property type="molecule type" value="Genomic_DNA"/>
</dbReference>
<dbReference type="Proteomes" id="UP000265566">
    <property type="component" value="Chromosome 7"/>
</dbReference>
<reference evidence="1 4" key="1">
    <citation type="journal article" date="2011" name="Nature">
        <title>The Medicago genome provides insight into the evolution of rhizobial symbioses.</title>
        <authorList>
            <person name="Young N.D."/>
            <person name="Debelle F."/>
            <person name="Oldroyd G.E."/>
            <person name="Geurts R."/>
            <person name="Cannon S.B."/>
            <person name="Udvardi M.K."/>
            <person name="Benedito V.A."/>
            <person name="Mayer K.F."/>
            <person name="Gouzy J."/>
            <person name="Schoof H."/>
            <person name="Van de Peer Y."/>
            <person name="Proost S."/>
            <person name="Cook D.R."/>
            <person name="Meyers B.C."/>
            <person name="Spannagl M."/>
            <person name="Cheung F."/>
            <person name="De Mita S."/>
            <person name="Krishnakumar V."/>
            <person name="Gundlach H."/>
            <person name="Zhou S."/>
            <person name="Mudge J."/>
            <person name="Bharti A.K."/>
            <person name="Murray J.D."/>
            <person name="Naoumkina M.A."/>
            <person name="Rosen B."/>
            <person name="Silverstein K.A."/>
            <person name="Tang H."/>
            <person name="Rombauts S."/>
            <person name="Zhao P.X."/>
            <person name="Zhou P."/>
            <person name="Barbe V."/>
            <person name="Bardou P."/>
            <person name="Bechner M."/>
            <person name="Bellec A."/>
            <person name="Berger A."/>
            <person name="Berges H."/>
            <person name="Bidwell S."/>
            <person name="Bisseling T."/>
            <person name="Choisne N."/>
            <person name="Couloux A."/>
            <person name="Denny R."/>
            <person name="Deshpande S."/>
            <person name="Dai X."/>
            <person name="Doyle J.J."/>
            <person name="Dudez A.M."/>
            <person name="Farmer A.D."/>
            <person name="Fouteau S."/>
            <person name="Franken C."/>
            <person name="Gibelin C."/>
            <person name="Gish J."/>
            <person name="Goldstein S."/>
            <person name="Gonzalez A.J."/>
            <person name="Green P.J."/>
            <person name="Hallab A."/>
            <person name="Hartog M."/>
            <person name="Hua A."/>
            <person name="Humphray S.J."/>
            <person name="Jeong D.H."/>
            <person name="Jing Y."/>
            <person name="Jocker A."/>
            <person name="Kenton S.M."/>
            <person name="Kim D.J."/>
            <person name="Klee K."/>
            <person name="Lai H."/>
            <person name="Lang C."/>
            <person name="Lin S."/>
            <person name="Macmil S.L."/>
            <person name="Magdelenat G."/>
            <person name="Matthews L."/>
            <person name="McCorrison J."/>
            <person name="Monaghan E.L."/>
            <person name="Mun J.H."/>
            <person name="Najar F.Z."/>
            <person name="Nicholson C."/>
            <person name="Noirot C."/>
            <person name="O'Bleness M."/>
            <person name="Paule C.R."/>
            <person name="Poulain J."/>
            <person name="Prion F."/>
            <person name="Qin B."/>
            <person name="Qu C."/>
            <person name="Retzel E.F."/>
            <person name="Riddle C."/>
            <person name="Sallet E."/>
            <person name="Samain S."/>
            <person name="Samson N."/>
            <person name="Sanders I."/>
            <person name="Saurat O."/>
            <person name="Scarpelli C."/>
            <person name="Schiex T."/>
            <person name="Segurens B."/>
            <person name="Severin A.J."/>
            <person name="Sherrier D.J."/>
            <person name="Shi R."/>
            <person name="Sims S."/>
            <person name="Singer S.R."/>
            <person name="Sinharoy S."/>
            <person name="Sterck L."/>
            <person name="Viollet A."/>
            <person name="Wang B.B."/>
            <person name="Wang K."/>
            <person name="Wang M."/>
            <person name="Wang X."/>
            <person name="Warfsmann J."/>
            <person name="Weissenbach J."/>
            <person name="White D.D."/>
            <person name="White J.D."/>
            <person name="Wiley G.B."/>
            <person name="Wincker P."/>
            <person name="Xing Y."/>
            <person name="Yang L."/>
            <person name="Yao Z."/>
            <person name="Ying F."/>
            <person name="Zhai J."/>
            <person name="Zhou L."/>
            <person name="Zuber A."/>
            <person name="Denarie J."/>
            <person name="Dixon R.A."/>
            <person name="May G.D."/>
            <person name="Schwartz D.C."/>
            <person name="Rogers J."/>
            <person name="Quetier F."/>
            <person name="Town C.D."/>
            <person name="Roe B.A."/>
        </authorList>
    </citation>
    <scope>NUCLEOTIDE SEQUENCE [LARGE SCALE GENOMIC DNA]</scope>
    <source>
        <strain evidence="1">A17</strain>
        <strain evidence="3 4">cv. Jemalong A17</strain>
    </source>
</reference>
<dbReference type="Pfam" id="PF14009">
    <property type="entry name" value="PADRE"/>
    <property type="match status" value="1"/>
</dbReference>
<dbReference type="EMBL" id="CM001223">
    <property type="protein sequence ID" value="AES82177.2"/>
    <property type="molecule type" value="Genomic_DNA"/>
</dbReference>
<dbReference type="eggNOG" id="ENOG502S7JF">
    <property type="taxonomic scope" value="Eukaryota"/>
</dbReference>
<evidence type="ECO:0000313" key="3">
    <source>
        <dbReference type="EnsemblPlants" id="AES82177"/>
    </source>
</evidence>
<dbReference type="Proteomes" id="UP000002051">
    <property type="component" value="Unassembled WGS sequence"/>
</dbReference>
<sequence length="157" mass="17416">MGNTSSCSCIPTDSSSFEIFNEKVIKSKKKTTTLLDTDGNIREIKLPMKSAELMIELIGHVITPADELLRTRRIIALRANEDLVAGKVYLVVPVSRVNCKASEFEISIAEKRSGKRKGNETAKVSPVKKLTENDNGGVISVRQRRWNPVLDPIFESS</sequence>
<name>G7KSS6_MEDTR</name>
<dbReference type="PANTHER" id="PTHR33052">
    <property type="entry name" value="DUF4228 DOMAIN PROTEIN-RELATED"/>
    <property type="match status" value="1"/>
</dbReference>
<dbReference type="KEGG" id="mtr:11435286"/>
<reference evidence="3" key="3">
    <citation type="submission" date="2015-04" db="UniProtKB">
        <authorList>
            <consortium name="EnsemblPlants"/>
        </authorList>
    </citation>
    <scope>IDENTIFICATION</scope>
    <source>
        <strain evidence="3">cv. Jemalong A17</strain>
    </source>
</reference>
<dbReference type="OrthoDB" id="777898at2759"/>
<gene>
    <name evidence="3" type="primary">11435286</name>
    <name evidence="1" type="ordered locus">MTR_7g109420</name>
    <name evidence="2" type="ORF">MtrunA17_Chr7g0269891</name>
</gene>
<evidence type="ECO:0000313" key="2">
    <source>
        <dbReference type="EMBL" id="RHN49010.1"/>
    </source>
</evidence>
<reference evidence="2" key="4">
    <citation type="journal article" date="2018" name="Nat. Plants">
        <title>Whole-genome landscape of Medicago truncatula symbiotic genes.</title>
        <authorList>
            <person name="Pecrix Y."/>
            <person name="Gamas P."/>
            <person name="Carrere S."/>
        </authorList>
    </citation>
    <scope>NUCLEOTIDE SEQUENCE</scope>
    <source>
        <tissue evidence="2">Leaves</tissue>
    </source>
</reference>
<protein>
    <submittedName>
        <fullName evidence="1">DUF4228 domain protein</fullName>
    </submittedName>
</protein>
<dbReference type="InterPro" id="IPR025322">
    <property type="entry name" value="PADRE_dom"/>
</dbReference>
<dbReference type="PaxDb" id="3880-AES82177"/>
<dbReference type="Gramene" id="rna43789">
    <property type="protein sequence ID" value="RHN49010.1"/>
    <property type="gene ID" value="gene43789"/>
</dbReference>
<evidence type="ECO:0000313" key="4">
    <source>
        <dbReference type="Proteomes" id="UP000002051"/>
    </source>
</evidence>
<accession>A0A0C3WEX5</accession>
<evidence type="ECO:0000313" key="1">
    <source>
        <dbReference type="EMBL" id="AES82177.2"/>
    </source>
</evidence>
<organism evidence="1 4">
    <name type="scientific">Medicago truncatula</name>
    <name type="common">Barrel medic</name>
    <name type="synonym">Medicago tribuloides</name>
    <dbReference type="NCBI Taxonomy" id="3880"/>
    <lineage>
        <taxon>Eukaryota</taxon>
        <taxon>Viridiplantae</taxon>
        <taxon>Streptophyta</taxon>
        <taxon>Embryophyta</taxon>
        <taxon>Tracheophyta</taxon>
        <taxon>Spermatophyta</taxon>
        <taxon>Magnoliopsida</taxon>
        <taxon>eudicotyledons</taxon>
        <taxon>Gunneridae</taxon>
        <taxon>Pentapetalae</taxon>
        <taxon>rosids</taxon>
        <taxon>fabids</taxon>
        <taxon>Fabales</taxon>
        <taxon>Fabaceae</taxon>
        <taxon>Papilionoideae</taxon>
        <taxon>50 kb inversion clade</taxon>
        <taxon>NPAAA clade</taxon>
        <taxon>Hologalegina</taxon>
        <taxon>IRL clade</taxon>
        <taxon>Trifolieae</taxon>
        <taxon>Medicago</taxon>
    </lineage>
</organism>
<dbReference type="HOGENOM" id="CLU_1771384_0_0_1"/>
<reference evidence="1 4" key="2">
    <citation type="journal article" date="2014" name="BMC Genomics">
        <title>An improved genome release (version Mt4.0) for the model legume Medicago truncatula.</title>
        <authorList>
            <person name="Tang H."/>
            <person name="Krishnakumar V."/>
            <person name="Bidwell S."/>
            <person name="Rosen B."/>
            <person name="Chan A."/>
            <person name="Zhou S."/>
            <person name="Gentzbittel L."/>
            <person name="Childs K.L."/>
            <person name="Yandell M."/>
            <person name="Gundlach H."/>
            <person name="Mayer K.F."/>
            <person name="Schwartz D.C."/>
            <person name="Town C.D."/>
        </authorList>
    </citation>
    <scope>GENOME REANNOTATION</scope>
    <source>
        <strain evidence="3 4">cv. Jemalong A17</strain>
    </source>
</reference>
<dbReference type="AlphaFoldDB" id="G7KSS6"/>
<keyword evidence="4" id="KW-1185">Reference proteome</keyword>